<dbReference type="Gene3D" id="3.30.1360.70">
    <property type="entry name" value="Arginyl tRNA synthetase N-terminal domain"/>
    <property type="match status" value="1"/>
</dbReference>
<comment type="caution">
    <text evidence="15">The sequence shown here is derived from an EMBL/GenBank/DDBJ whole genome shotgun (WGS) entry which is preliminary data.</text>
</comment>
<dbReference type="SMART" id="SM01016">
    <property type="entry name" value="Arg_tRNA_synt_N"/>
    <property type="match status" value="1"/>
</dbReference>
<evidence type="ECO:0000313" key="15">
    <source>
        <dbReference type="EMBL" id="KFI30759.1"/>
    </source>
</evidence>
<dbReference type="InterPro" id="IPR036695">
    <property type="entry name" value="Arg-tRNA-synth_N_sf"/>
</dbReference>
<sequence>MNLFADMRAVVLTALDQMVAEGVLPSGLDYANVTVEPPRDAAHGDMATNAAMVLAKPAGSKPRDIADALAARLTADPRVAAAEVAGPGFLNLRLNVSVWADVTRAALSEGADYGRSTLGAKERVNVEFVSANPTGPMHVGHTRGAVFGDALAALLDFAGYDVTREYYINDGGAQVNVLARSAFERYREANGLDPDIREGLYPGDYLIPVGEALKAKYGDSLIGKPESVWLDEVKDFAVAEMLKMIRGDLAALNVHMDVFYSEKSLYGTGQIEAAIKRLSDLGLIYRGVLEPPKGKLPEDWEEREQLLFRSTAYGDDVDRPIQKSDGSWTYFAPDIAYHWTKIERGFHKLIDVFGADHGGYVKRMKAAVAALSQNSVDLDIKLIQLVRLFKNGEPFKMSKRAGTFVTLRDVVEQAGADVTRFHLLTRKNDAALDFDFDKVLEQSKDNPVFYVQYAHARVASVLRKARDLGFDVSDAALIGADLSGNTHEAELTLARKIAEWPRLVEIAARANEPHRIAFFLYEIASDLHALWNRGNDETQLRFVQEGDAAASQAKIALARACAVVISTGLGILGVTPAEEMR</sequence>
<dbReference type="GO" id="GO:0006420">
    <property type="term" value="P:arginyl-tRNA aminoacylation"/>
    <property type="evidence" value="ECO:0007669"/>
    <property type="project" value="UniProtKB-UniRule"/>
</dbReference>
<keyword evidence="7 11" id="KW-0067">ATP-binding</keyword>
<evidence type="ECO:0000259" key="14">
    <source>
        <dbReference type="SMART" id="SM01016"/>
    </source>
</evidence>
<dbReference type="HAMAP" id="MF_00123">
    <property type="entry name" value="Arg_tRNA_synth"/>
    <property type="match status" value="1"/>
</dbReference>
<dbReference type="Pfam" id="PF05746">
    <property type="entry name" value="DALR_1"/>
    <property type="match status" value="1"/>
</dbReference>
<dbReference type="GO" id="GO:0005737">
    <property type="term" value="C:cytoplasm"/>
    <property type="evidence" value="ECO:0007669"/>
    <property type="project" value="UniProtKB-SubCell"/>
</dbReference>
<name>A0A086Y909_9RHOB</name>
<dbReference type="InterPro" id="IPR014729">
    <property type="entry name" value="Rossmann-like_a/b/a_fold"/>
</dbReference>
<feature type="domain" description="DALR anticodon binding" evidence="13">
    <location>
        <begin position="451"/>
        <end position="580"/>
    </location>
</feature>
<evidence type="ECO:0000256" key="6">
    <source>
        <dbReference type="ARBA" id="ARBA00022741"/>
    </source>
</evidence>
<dbReference type="Pfam" id="PF03485">
    <property type="entry name" value="Arg_tRNA_synt_N"/>
    <property type="match status" value="1"/>
</dbReference>
<dbReference type="Gene3D" id="3.40.50.620">
    <property type="entry name" value="HUPs"/>
    <property type="match status" value="1"/>
</dbReference>
<dbReference type="FunFam" id="3.40.50.620:FF:000062">
    <property type="entry name" value="Arginine--tRNA ligase"/>
    <property type="match status" value="1"/>
</dbReference>
<dbReference type="PANTHER" id="PTHR11956:SF5">
    <property type="entry name" value="ARGININE--TRNA LIGASE, CYTOPLASMIC"/>
    <property type="match status" value="1"/>
</dbReference>
<keyword evidence="5 11" id="KW-0436">Ligase</keyword>
<dbReference type="InterPro" id="IPR005148">
    <property type="entry name" value="Arg-tRNA-synth_N"/>
</dbReference>
<dbReference type="NCBIfam" id="TIGR00456">
    <property type="entry name" value="argS"/>
    <property type="match status" value="1"/>
</dbReference>
<dbReference type="Pfam" id="PF00750">
    <property type="entry name" value="tRNA-synt_1d"/>
    <property type="match status" value="1"/>
</dbReference>
<dbReference type="InterPro" id="IPR008909">
    <property type="entry name" value="DALR_anticod-bd"/>
</dbReference>
<dbReference type="SMART" id="SM00836">
    <property type="entry name" value="DALR_1"/>
    <property type="match status" value="1"/>
</dbReference>
<keyword evidence="16" id="KW-1185">Reference proteome</keyword>
<dbReference type="RefSeq" id="WP_036633860.1">
    <property type="nucleotide sequence ID" value="NZ_JFZB01000001.1"/>
</dbReference>
<dbReference type="SUPFAM" id="SSF55190">
    <property type="entry name" value="Arginyl-tRNA synthetase (ArgRS), N-terminal 'additional' domain"/>
    <property type="match status" value="1"/>
</dbReference>
<evidence type="ECO:0000256" key="2">
    <source>
        <dbReference type="ARBA" id="ARBA00005594"/>
    </source>
</evidence>
<feature type="domain" description="Arginyl tRNA synthetase N-terminal" evidence="14">
    <location>
        <begin position="5"/>
        <end position="94"/>
    </location>
</feature>
<organism evidence="15 16">
    <name type="scientific">Paenirhodobacter enshiensis</name>
    <dbReference type="NCBI Taxonomy" id="1105367"/>
    <lineage>
        <taxon>Bacteria</taxon>
        <taxon>Pseudomonadati</taxon>
        <taxon>Pseudomonadota</taxon>
        <taxon>Alphaproteobacteria</taxon>
        <taxon>Rhodobacterales</taxon>
        <taxon>Rhodobacter group</taxon>
        <taxon>Paenirhodobacter</taxon>
    </lineage>
</organism>
<evidence type="ECO:0000256" key="4">
    <source>
        <dbReference type="ARBA" id="ARBA00022490"/>
    </source>
</evidence>
<reference evidence="15 16" key="1">
    <citation type="submission" date="2014-03" db="EMBL/GenBank/DDBJ databases">
        <title>Genome of Paenirhodobacter enshiensis DW2-9.</title>
        <authorList>
            <person name="Wang D."/>
            <person name="Wang G."/>
        </authorList>
    </citation>
    <scope>NUCLEOTIDE SEQUENCE [LARGE SCALE GENOMIC DNA]</scope>
    <source>
        <strain evidence="15 16">DW2-9</strain>
    </source>
</reference>
<dbReference type="InterPro" id="IPR035684">
    <property type="entry name" value="ArgRS_core"/>
</dbReference>
<dbReference type="GO" id="GO:0005524">
    <property type="term" value="F:ATP binding"/>
    <property type="evidence" value="ECO:0007669"/>
    <property type="project" value="UniProtKB-UniRule"/>
</dbReference>
<protein>
    <recommendedName>
        <fullName evidence="11">Arginine--tRNA ligase</fullName>
        <ecNumber evidence="11">6.1.1.19</ecNumber>
    </recommendedName>
    <alternativeName>
        <fullName evidence="11">Arginyl-tRNA synthetase</fullName>
        <shortName evidence="11">ArgRS</shortName>
    </alternativeName>
</protein>
<evidence type="ECO:0000256" key="1">
    <source>
        <dbReference type="ARBA" id="ARBA00004496"/>
    </source>
</evidence>
<accession>A0A086Y909</accession>
<evidence type="ECO:0000256" key="10">
    <source>
        <dbReference type="ARBA" id="ARBA00049339"/>
    </source>
</evidence>
<evidence type="ECO:0000256" key="11">
    <source>
        <dbReference type="HAMAP-Rule" id="MF_00123"/>
    </source>
</evidence>
<dbReference type="OrthoDB" id="9803211at2"/>
<comment type="similarity">
    <text evidence="2 11 12">Belongs to the class-I aminoacyl-tRNA synthetase family.</text>
</comment>
<dbReference type="Gene3D" id="1.10.730.10">
    <property type="entry name" value="Isoleucyl-tRNA Synthetase, Domain 1"/>
    <property type="match status" value="1"/>
</dbReference>
<dbReference type="PRINTS" id="PR01038">
    <property type="entry name" value="TRNASYNTHARG"/>
</dbReference>
<dbReference type="SUPFAM" id="SSF52374">
    <property type="entry name" value="Nucleotidylyl transferase"/>
    <property type="match status" value="1"/>
</dbReference>
<evidence type="ECO:0000256" key="8">
    <source>
        <dbReference type="ARBA" id="ARBA00022917"/>
    </source>
</evidence>
<comment type="catalytic activity">
    <reaction evidence="10 11">
        <text>tRNA(Arg) + L-arginine + ATP = L-arginyl-tRNA(Arg) + AMP + diphosphate</text>
        <dbReference type="Rhea" id="RHEA:20301"/>
        <dbReference type="Rhea" id="RHEA-COMP:9658"/>
        <dbReference type="Rhea" id="RHEA-COMP:9673"/>
        <dbReference type="ChEBI" id="CHEBI:30616"/>
        <dbReference type="ChEBI" id="CHEBI:32682"/>
        <dbReference type="ChEBI" id="CHEBI:33019"/>
        <dbReference type="ChEBI" id="CHEBI:78442"/>
        <dbReference type="ChEBI" id="CHEBI:78513"/>
        <dbReference type="ChEBI" id="CHEBI:456215"/>
        <dbReference type="EC" id="6.1.1.19"/>
    </reaction>
</comment>
<evidence type="ECO:0000256" key="9">
    <source>
        <dbReference type="ARBA" id="ARBA00023146"/>
    </source>
</evidence>
<comment type="subcellular location">
    <subcellularLocation>
        <location evidence="1 11">Cytoplasm</location>
    </subcellularLocation>
</comment>
<evidence type="ECO:0000256" key="3">
    <source>
        <dbReference type="ARBA" id="ARBA00011245"/>
    </source>
</evidence>
<dbReference type="Proteomes" id="UP000028824">
    <property type="component" value="Unassembled WGS sequence"/>
</dbReference>
<dbReference type="PANTHER" id="PTHR11956">
    <property type="entry name" value="ARGINYL-TRNA SYNTHETASE"/>
    <property type="match status" value="1"/>
</dbReference>
<evidence type="ECO:0000256" key="12">
    <source>
        <dbReference type="RuleBase" id="RU363038"/>
    </source>
</evidence>
<dbReference type="eggNOG" id="COG0018">
    <property type="taxonomic scope" value="Bacteria"/>
</dbReference>
<dbReference type="SUPFAM" id="SSF47323">
    <property type="entry name" value="Anticodon-binding domain of a subclass of class I aminoacyl-tRNA synthetases"/>
    <property type="match status" value="1"/>
</dbReference>
<evidence type="ECO:0000256" key="5">
    <source>
        <dbReference type="ARBA" id="ARBA00022598"/>
    </source>
</evidence>
<dbReference type="EMBL" id="JFZB01000001">
    <property type="protein sequence ID" value="KFI30759.1"/>
    <property type="molecule type" value="Genomic_DNA"/>
</dbReference>
<proteinExistence type="inferred from homology"/>
<dbReference type="InterPro" id="IPR009080">
    <property type="entry name" value="tRNAsynth_Ia_anticodon-bd"/>
</dbReference>
<dbReference type="CDD" id="cd00671">
    <property type="entry name" value="ArgRS_core"/>
    <property type="match status" value="1"/>
</dbReference>
<keyword evidence="6 11" id="KW-0547">Nucleotide-binding</keyword>
<dbReference type="GO" id="GO:0004814">
    <property type="term" value="F:arginine-tRNA ligase activity"/>
    <property type="evidence" value="ECO:0007669"/>
    <property type="project" value="UniProtKB-UniRule"/>
</dbReference>
<dbReference type="EC" id="6.1.1.19" evidence="11"/>
<dbReference type="InterPro" id="IPR001278">
    <property type="entry name" value="Arg-tRNA-ligase"/>
</dbReference>
<dbReference type="STRING" id="1105367.CG50_03365"/>
<dbReference type="PROSITE" id="PS00178">
    <property type="entry name" value="AA_TRNA_LIGASE_I"/>
    <property type="match status" value="1"/>
</dbReference>
<gene>
    <name evidence="11" type="primary">argS</name>
    <name evidence="15" type="ORF">CG50_03365</name>
</gene>
<evidence type="ECO:0000259" key="13">
    <source>
        <dbReference type="SMART" id="SM00836"/>
    </source>
</evidence>
<comment type="subunit">
    <text evidence="3 11">Monomer.</text>
</comment>
<keyword evidence="8 11" id="KW-0648">Protein biosynthesis</keyword>
<evidence type="ECO:0000256" key="7">
    <source>
        <dbReference type="ARBA" id="ARBA00022840"/>
    </source>
</evidence>
<keyword evidence="9 11" id="KW-0030">Aminoacyl-tRNA synthetase</keyword>
<dbReference type="AlphaFoldDB" id="A0A086Y909"/>
<dbReference type="InterPro" id="IPR001412">
    <property type="entry name" value="aa-tRNA-synth_I_CS"/>
</dbReference>
<evidence type="ECO:0000313" key="16">
    <source>
        <dbReference type="Proteomes" id="UP000028824"/>
    </source>
</evidence>
<keyword evidence="4 11" id="KW-0963">Cytoplasm</keyword>
<feature type="short sequence motif" description="'HIGH' region" evidence="11">
    <location>
        <begin position="131"/>
        <end position="141"/>
    </location>
</feature>